<gene>
    <name evidence="2" type="ORF">SAMN04487905_109248</name>
</gene>
<proteinExistence type="predicted"/>
<feature type="compositionally biased region" description="Gly residues" evidence="1">
    <location>
        <begin position="24"/>
        <end position="33"/>
    </location>
</feature>
<evidence type="ECO:0000313" key="2">
    <source>
        <dbReference type="EMBL" id="SDP82057.1"/>
    </source>
</evidence>
<dbReference type="Proteomes" id="UP000199497">
    <property type="component" value="Unassembled WGS sequence"/>
</dbReference>
<dbReference type="AlphaFoldDB" id="A0A1H0VU46"/>
<organism evidence="2 3">
    <name type="scientific">Actinopolyspora xinjiangensis</name>
    <dbReference type="NCBI Taxonomy" id="405564"/>
    <lineage>
        <taxon>Bacteria</taxon>
        <taxon>Bacillati</taxon>
        <taxon>Actinomycetota</taxon>
        <taxon>Actinomycetes</taxon>
        <taxon>Actinopolysporales</taxon>
        <taxon>Actinopolysporaceae</taxon>
        <taxon>Actinopolyspora</taxon>
    </lineage>
</organism>
<reference evidence="3" key="1">
    <citation type="submission" date="2016-10" db="EMBL/GenBank/DDBJ databases">
        <authorList>
            <person name="Varghese N."/>
            <person name="Submissions S."/>
        </authorList>
    </citation>
    <scope>NUCLEOTIDE SEQUENCE [LARGE SCALE GENOMIC DNA]</scope>
    <source>
        <strain evidence="3">DSM 46732</strain>
    </source>
</reference>
<evidence type="ECO:0000256" key="1">
    <source>
        <dbReference type="SAM" id="MobiDB-lite"/>
    </source>
</evidence>
<dbReference type="EMBL" id="FNJR01000009">
    <property type="protein sequence ID" value="SDP82057.1"/>
    <property type="molecule type" value="Genomic_DNA"/>
</dbReference>
<name>A0A1H0VU46_9ACTN</name>
<protein>
    <submittedName>
        <fullName evidence="2">Uncharacterized protein</fullName>
    </submittedName>
</protein>
<evidence type="ECO:0000313" key="3">
    <source>
        <dbReference type="Proteomes" id="UP000199497"/>
    </source>
</evidence>
<accession>A0A1H0VU46</accession>
<keyword evidence="3" id="KW-1185">Reference proteome</keyword>
<sequence length="45" mass="4710">MRHGSRPPLPPNTRRGPTFPGVDRAGGGSGARNGPGTPEENEESR</sequence>
<feature type="region of interest" description="Disordered" evidence="1">
    <location>
        <begin position="1"/>
        <end position="45"/>
    </location>
</feature>